<dbReference type="SUPFAM" id="SSF53901">
    <property type="entry name" value="Thiolase-like"/>
    <property type="match status" value="1"/>
</dbReference>
<proteinExistence type="predicted"/>
<dbReference type="Pfam" id="PF13723">
    <property type="entry name" value="Ketoacyl-synt_2"/>
    <property type="match status" value="1"/>
</dbReference>
<feature type="domain" description="Beta-ketoacyl synthase-like N-terminal" evidence="1">
    <location>
        <begin position="22"/>
        <end position="246"/>
    </location>
</feature>
<dbReference type="InterPro" id="IPR016039">
    <property type="entry name" value="Thiolase-like"/>
</dbReference>
<sequence length="249" mass="27647">MIDLRIERWQAWAPGLDNAAAWQAWAQAPHAVSDDGKLQPACAFLPAMQRRRLSRLARMTLEAAWPLCDDGEQLPFVFASRHGETTRTLALLGDLVDEQPLSPTQFGLSVHNAIAGQWSILREQRGESVALAGEADAFEHAMLEGTLQLAAGAPSVLVVVAEELPPPAYAEWIDDVPFSYAVALRLGKTTATGEAPTTTDWQLQPGRHDDRGTPCAWPHALDFLRALLVHEPSLEHVWKARRWNWQRSR</sequence>
<organism evidence="2 3">
    <name type="scientific">Rhodanobacter glycinis</name>
    <dbReference type="NCBI Taxonomy" id="582702"/>
    <lineage>
        <taxon>Bacteria</taxon>
        <taxon>Pseudomonadati</taxon>
        <taxon>Pseudomonadota</taxon>
        <taxon>Gammaproteobacteria</taxon>
        <taxon>Lysobacterales</taxon>
        <taxon>Rhodanobacteraceae</taxon>
        <taxon>Rhodanobacter</taxon>
    </lineage>
</organism>
<gene>
    <name evidence="2" type="ORF">SAMN05192579_10688</name>
</gene>
<accession>A0A1I4C5U2</accession>
<dbReference type="Proteomes" id="UP000198725">
    <property type="component" value="Unassembled WGS sequence"/>
</dbReference>
<dbReference type="GO" id="GO:0016746">
    <property type="term" value="F:acyltransferase activity"/>
    <property type="evidence" value="ECO:0007669"/>
    <property type="project" value="InterPro"/>
</dbReference>
<dbReference type="InterPro" id="IPR014030">
    <property type="entry name" value="Ketoacyl_synth_N"/>
</dbReference>
<evidence type="ECO:0000313" key="3">
    <source>
        <dbReference type="Proteomes" id="UP000198725"/>
    </source>
</evidence>
<keyword evidence="3" id="KW-1185">Reference proteome</keyword>
<dbReference type="EMBL" id="FOSR01000006">
    <property type="protein sequence ID" value="SFK75526.1"/>
    <property type="molecule type" value="Genomic_DNA"/>
</dbReference>
<protein>
    <submittedName>
        <fullName evidence="2">Beta-ketoacyl synthase, N-terminal domain</fullName>
    </submittedName>
</protein>
<dbReference type="RefSeq" id="WP_092703210.1">
    <property type="nucleotide sequence ID" value="NZ_FOSR01000006.1"/>
</dbReference>
<evidence type="ECO:0000259" key="1">
    <source>
        <dbReference type="Pfam" id="PF13723"/>
    </source>
</evidence>
<name>A0A1I4C5U2_9GAMM</name>
<reference evidence="3" key="1">
    <citation type="submission" date="2016-10" db="EMBL/GenBank/DDBJ databases">
        <authorList>
            <person name="Varghese N."/>
            <person name="Submissions S."/>
        </authorList>
    </citation>
    <scope>NUCLEOTIDE SEQUENCE [LARGE SCALE GENOMIC DNA]</scope>
    <source>
        <strain evidence="3">MO64</strain>
    </source>
</reference>
<dbReference type="AlphaFoldDB" id="A0A1I4C5U2"/>
<evidence type="ECO:0000313" key="2">
    <source>
        <dbReference type="EMBL" id="SFK75526.1"/>
    </source>
</evidence>